<evidence type="ECO:0000256" key="2">
    <source>
        <dbReference type="ARBA" id="ARBA00022490"/>
    </source>
</evidence>
<keyword evidence="8" id="KW-1185">Reference proteome</keyword>
<comment type="caution">
    <text evidence="7">The sequence shown here is derived from an EMBL/GenBank/DDBJ whole genome shotgun (WGS) entry which is preliminary data.</text>
</comment>
<evidence type="ECO:0000313" key="7">
    <source>
        <dbReference type="EMBL" id="KAF2156208.1"/>
    </source>
</evidence>
<evidence type="ECO:0000256" key="1">
    <source>
        <dbReference type="ARBA" id="ARBA00004496"/>
    </source>
</evidence>
<dbReference type="InterPro" id="IPR043936">
    <property type="entry name" value="HOOK_N"/>
</dbReference>
<sequence length="785" mass="87038">MAADPPNLSKALLQWVQTFSTQPATKHLSELRDGHIIQQILHDIDPAYFPVEGLPAGTTETANNWVQRWQNLKHIQRGVDGYIRDVCGVVGSDAGRHANLKAVAQAESGAADADIVQLLKGILRAAMYSPESNQRMGRVVVGLGAEAAGTIAAAMAGMEEERYQEEGENGALDRAEDESEGQNGLGSEERGTPDEHLKSPSRKERQDRDLELEHEEKLISAHRIIRQLEESNAKAALELEDLRVEKKRIEDAFEALQQDSQHGASRRAEDDRLRELRDRSDKDKDYIAELESELETARSTTDSQGRQLERLKGSADSVQRLKDDLQLLRAERDELASKTRTNENLRKKIQNLQDAERQGAQLREDLRVAQEQLSTLDTLRDRCDALQKANAENMNIIASSEQEIFDMRSGRKRLEHELRVLGQKYDIARERQSRDHETITELEARLAQLDTSDGEGQTPGGLGEEMDRADRPRPPSRKASIVATGAADGMLEERLAALGKRNKALEEQYLDLLSDKLGLETALGELKDGGKMEVENVPFLEQRAKLQSVTTERDEAKAESQRLTAELAERKEKSLTGGEDAKAEYKGLVTAYAGLTADAEELRAELEEQRALLRYALLSARGIGVEEDGEERRKNERKLVDGLLQEARKVEVEGVGEVADAVVARVEAARNDGAQQTATAEKDAAIATMQAELDSMREEVARLQAEAASKAECAAAPEQAVADEEQARAMAQLKRENTLMSTAWFDLSARIQRENVILGRRRESPKSWLGKQRGLVGLGVSGVGR</sequence>
<feature type="domain" description="HOOK N-terminal" evidence="6">
    <location>
        <begin position="9"/>
        <end position="126"/>
    </location>
</feature>
<dbReference type="InterPro" id="IPR036872">
    <property type="entry name" value="CH_dom_sf"/>
</dbReference>
<dbReference type="GO" id="GO:0008017">
    <property type="term" value="F:microtubule binding"/>
    <property type="evidence" value="ECO:0007669"/>
    <property type="project" value="TreeGrafter"/>
</dbReference>
<feature type="region of interest" description="Disordered" evidence="5">
    <location>
        <begin position="255"/>
        <end position="277"/>
    </location>
</feature>
<organism evidence="7 8">
    <name type="scientific">Myriangium duriaei CBS 260.36</name>
    <dbReference type="NCBI Taxonomy" id="1168546"/>
    <lineage>
        <taxon>Eukaryota</taxon>
        <taxon>Fungi</taxon>
        <taxon>Dikarya</taxon>
        <taxon>Ascomycota</taxon>
        <taxon>Pezizomycotina</taxon>
        <taxon>Dothideomycetes</taxon>
        <taxon>Dothideomycetidae</taxon>
        <taxon>Myriangiales</taxon>
        <taxon>Myriangiaceae</taxon>
        <taxon>Myriangium</taxon>
    </lineage>
</organism>
<proteinExistence type="predicted"/>
<keyword evidence="2" id="KW-0963">Cytoplasm</keyword>
<evidence type="ECO:0000313" key="8">
    <source>
        <dbReference type="Proteomes" id="UP000799439"/>
    </source>
</evidence>
<feature type="coiled-coil region" evidence="4">
    <location>
        <begin position="546"/>
        <end position="612"/>
    </location>
</feature>
<feature type="region of interest" description="Disordered" evidence="5">
    <location>
        <begin position="293"/>
        <end position="314"/>
    </location>
</feature>
<dbReference type="Proteomes" id="UP000799439">
    <property type="component" value="Unassembled WGS sequence"/>
</dbReference>
<protein>
    <recommendedName>
        <fullName evidence="6">HOOK N-terminal domain-containing protein</fullName>
    </recommendedName>
</protein>
<dbReference type="OrthoDB" id="2129491at2759"/>
<dbReference type="PANTHER" id="PTHR18947">
    <property type="entry name" value="HOOK PROTEINS"/>
    <property type="match status" value="1"/>
</dbReference>
<dbReference type="Gene3D" id="1.10.418.10">
    <property type="entry name" value="Calponin-like domain"/>
    <property type="match status" value="1"/>
</dbReference>
<dbReference type="PANTHER" id="PTHR18947:SF28">
    <property type="entry name" value="GIRDIN, ISOFORM A"/>
    <property type="match status" value="1"/>
</dbReference>
<dbReference type="GO" id="GO:0030705">
    <property type="term" value="P:cytoskeleton-dependent intracellular transport"/>
    <property type="evidence" value="ECO:0007669"/>
    <property type="project" value="InterPro"/>
</dbReference>
<dbReference type="GO" id="GO:0005737">
    <property type="term" value="C:cytoplasm"/>
    <property type="evidence" value="ECO:0007669"/>
    <property type="project" value="UniProtKB-SubCell"/>
</dbReference>
<dbReference type="CDD" id="cd22211">
    <property type="entry name" value="HkD_SF"/>
    <property type="match status" value="1"/>
</dbReference>
<evidence type="ECO:0000256" key="4">
    <source>
        <dbReference type="SAM" id="Coils"/>
    </source>
</evidence>
<gene>
    <name evidence="7" type="ORF">K461DRAFT_291149</name>
</gene>
<evidence type="ECO:0000259" key="6">
    <source>
        <dbReference type="Pfam" id="PF19047"/>
    </source>
</evidence>
<feature type="region of interest" description="Disordered" evidence="5">
    <location>
        <begin position="448"/>
        <end position="480"/>
    </location>
</feature>
<evidence type="ECO:0000256" key="3">
    <source>
        <dbReference type="ARBA" id="ARBA00023054"/>
    </source>
</evidence>
<dbReference type="GO" id="GO:0051959">
    <property type="term" value="F:dynein light intermediate chain binding"/>
    <property type="evidence" value="ECO:0007669"/>
    <property type="project" value="TreeGrafter"/>
</dbReference>
<accession>A0A9P4MKF2</accession>
<keyword evidence="3 4" id="KW-0175">Coiled coil</keyword>
<feature type="compositionally biased region" description="Basic and acidic residues" evidence="5">
    <location>
        <begin position="266"/>
        <end position="277"/>
    </location>
</feature>
<comment type="subcellular location">
    <subcellularLocation>
        <location evidence="1">Cytoplasm</location>
    </subcellularLocation>
</comment>
<evidence type="ECO:0000256" key="5">
    <source>
        <dbReference type="SAM" id="MobiDB-lite"/>
    </source>
</evidence>
<dbReference type="GO" id="GO:0031122">
    <property type="term" value="P:cytoplasmic microtubule organization"/>
    <property type="evidence" value="ECO:0007669"/>
    <property type="project" value="TreeGrafter"/>
</dbReference>
<dbReference type="GO" id="GO:0005815">
    <property type="term" value="C:microtubule organizing center"/>
    <property type="evidence" value="ECO:0007669"/>
    <property type="project" value="TreeGrafter"/>
</dbReference>
<feature type="region of interest" description="Disordered" evidence="5">
    <location>
        <begin position="160"/>
        <end position="210"/>
    </location>
</feature>
<name>A0A9P4MKF2_9PEZI</name>
<dbReference type="AlphaFoldDB" id="A0A9P4MKF2"/>
<dbReference type="EMBL" id="ML996082">
    <property type="protein sequence ID" value="KAF2156208.1"/>
    <property type="molecule type" value="Genomic_DNA"/>
</dbReference>
<dbReference type="SUPFAM" id="SSF116907">
    <property type="entry name" value="Hook domain"/>
    <property type="match status" value="1"/>
</dbReference>
<dbReference type="Pfam" id="PF19047">
    <property type="entry name" value="HOOK_N"/>
    <property type="match status" value="1"/>
</dbReference>
<feature type="compositionally biased region" description="Basic and acidic residues" evidence="5">
    <location>
        <begin position="187"/>
        <end position="210"/>
    </location>
</feature>
<reference evidence="7" key="1">
    <citation type="journal article" date="2020" name="Stud. Mycol.">
        <title>101 Dothideomycetes genomes: a test case for predicting lifestyles and emergence of pathogens.</title>
        <authorList>
            <person name="Haridas S."/>
            <person name="Albert R."/>
            <person name="Binder M."/>
            <person name="Bloem J."/>
            <person name="Labutti K."/>
            <person name="Salamov A."/>
            <person name="Andreopoulos B."/>
            <person name="Baker S."/>
            <person name="Barry K."/>
            <person name="Bills G."/>
            <person name="Bluhm B."/>
            <person name="Cannon C."/>
            <person name="Castanera R."/>
            <person name="Culley D."/>
            <person name="Daum C."/>
            <person name="Ezra D."/>
            <person name="Gonzalez J."/>
            <person name="Henrissat B."/>
            <person name="Kuo A."/>
            <person name="Liang C."/>
            <person name="Lipzen A."/>
            <person name="Lutzoni F."/>
            <person name="Magnuson J."/>
            <person name="Mondo S."/>
            <person name="Nolan M."/>
            <person name="Ohm R."/>
            <person name="Pangilinan J."/>
            <person name="Park H.-J."/>
            <person name="Ramirez L."/>
            <person name="Alfaro M."/>
            <person name="Sun H."/>
            <person name="Tritt A."/>
            <person name="Yoshinaga Y."/>
            <person name="Zwiers L.-H."/>
            <person name="Turgeon B."/>
            <person name="Goodwin S."/>
            <person name="Spatafora J."/>
            <person name="Crous P."/>
            <person name="Grigoriev I."/>
        </authorList>
    </citation>
    <scope>NUCLEOTIDE SEQUENCE</scope>
    <source>
        <strain evidence="7">CBS 260.36</strain>
    </source>
</reference>
<feature type="compositionally biased region" description="Polar residues" evidence="5">
    <location>
        <begin position="297"/>
        <end position="306"/>
    </location>
</feature>